<evidence type="ECO:0000313" key="1">
    <source>
        <dbReference type="EMBL" id="SHG24527.1"/>
    </source>
</evidence>
<protein>
    <submittedName>
        <fullName evidence="1">Uncharacterized protein</fullName>
    </submittedName>
</protein>
<accession>A0A1M5I8H9</accession>
<reference evidence="2" key="1">
    <citation type="submission" date="2016-11" db="EMBL/GenBank/DDBJ databases">
        <authorList>
            <person name="Varghese N."/>
            <person name="Submissions S."/>
        </authorList>
    </citation>
    <scope>NUCLEOTIDE SEQUENCE [LARGE SCALE GENOMIC DNA]</scope>
    <source>
        <strain evidence="2">DSM 19741</strain>
    </source>
</reference>
<gene>
    <name evidence="1" type="ORF">SAMN05444396_106227</name>
</gene>
<dbReference type="Proteomes" id="UP000184036">
    <property type="component" value="Unassembled WGS sequence"/>
</dbReference>
<sequence>MLIYSKLKSMIYNHVKIESYRIAPIEAVSFYTASSL</sequence>
<evidence type="ECO:0000313" key="2">
    <source>
        <dbReference type="Proteomes" id="UP000184036"/>
    </source>
</evidence>
<dbReference type="AlphaFoldDB" id="A0A1M5I8H9"/>
<organism evidence="1 2">
    <name type="scientific">Flavobacterium segetis</name>
    <dbReference type="NCBI Taxonomy" id="271157"/>
    <lineage>
        <taxon>Bacteria</taxon>
        <taxon>Pseudomonadati</taxon>
        <taxon>Bacteroidota</taxon>
        <taxon>Flavobacteriia</taxon>
        <taxon>Flavobacteriales</taxon>
        <taxon>Flavobacteriaceae</taxon>
        <taxon>Flavobacterium</taxon>
    </lineage>
</organism>
<proteinExistence type="predicted"/>
<name>A0A1M5I8H9_9FLAO</name>
<dbReference type="EMBL" id="FQWE01000006">
    <property type="protein sequence ID" value="SHG24527.1"/>
    <property type="molecule type" value="Genomic_DNA"/>
</dbReference>
<keyword evidence="2" id="KW-1185">Reference proteome</keyword>